<dbReference type="PANTHER" id="PTHR12460">
    <property type="entry name" value="CYCLIN-DEPENDENT KINASE INHIBITOR-RELATED PROTEIN"/>
    <property type="match status" value="1"/>
</dbReference>
<reference evidence="2 3" key="2">
    <citation type="submission" date="2018-11" db="EMBL/GenBank/DDBJ databases">
        <authorList>
            <consortium name="Pathogen Informatics"/>
        </authorList>
    </citation>
    <scope>NUCLEOTIDE SEQUENCE [LARGE SCALE GENOMIC DNA]</scope>
</reference>
<dbReference type="WBParaSite" id="SBAD_0000233801-mRNA-1">
    <property type="protein sequence ID" value="SBAD_0000233801-mRNA-1"/>
    <property type="gene ID" value="SBAD_0000233801"/>
</dbReference>
<evidence type="ECO:0000313" key="3">
    <source>
        <dbReference type="Proteomes" id="UP000270296"/>
    </source>
</evidence>
<dbReference type="GO" id="GO:0000993">
    <property type="term" value="F:RNA polymerase II complex binding"/>
    <property type="evidence" value="ECO:0007669"/>
    <property type="project" value="TreeGrafter"/>
</dbReference>
<reference evidence="4" key="1">
    <citation type="submission" date="2016-06" db="UniProtKB">
        <authorList>
            <consortium name="WormBaseParasite"/>
        </authorList>
    </citation>
    <scope>IDENTIFICATION</scope>
</reference>
<dbReference type="Gene3D" id="1.25.40.90">
    <property type="match status" value="1"/>
</dbReference>
<dbReference type="Gene3D" id="6.10.250.2560">
    <property type="match status" value="1"/>
</dbReference>
<dbReference type="SUPFAM" id="SSF48464">
    <property type="entry name" value="ENTH/VHS domain"/>
    <property type="match status" value="1"/>
</dbReference>
<dbReference type="Pfam" id="PF04818">
    <property type="entry name" value="CID"/>
    <property type="match status" value="1"/>
</dbReference>
<dbReference type="AlphaFoldDB" id="A0A183IF39"/>
<sequence length="339" mass="38554">MASFPEIIIQRKLQELEMTKACIQALSLWLLHHRKHAAEIVQLWYRQVQREKRSDRLLALFCLADDMIQNSRRKYQTFADNFRDFIHGAMVCAKQYMDPQAIATLRLIVGIWEKRSIYSRDFLNILRNEIAAVPKNGSLSRAGIVTATHVNPLSLVDQIKPGSDIKIIPKGNDDHPKVLQSGSMHACQVPDADTLSRMPVDSPTDSELLQSLRELADASLEDMALREKIASFPPDVADISSIKQLTTKEEFEKFSALVYEADKLLTGHSDRLTCELVDRNQILRKLDACILEHKAKMDRDAAILSEWKKKLEMVTQESLDLSKHVDSLPDQSRLPSSVR</sequence>
<dbReference type="Proteomes" id="UP000270296">
    <property type="component" value="Unassembled WGS sequence"/>
</dbReference>
<dbReference type="PROSITE" id="PS51391">
    <property type="entry name" value="CID"/>
    <property type="match status" value="1"/>
</dbReference>
<feature type="domain" description="CID" evidence="1">
    <location>
        <begin position="1"/>
        <end position="134"/>
    </location>
</feature>
<dbReference type="InterPro" id="IPR006569">
    <property type="entry name" value="CID_dom"/>
</dbReference>
<proteinExistence type="predicted"/>
<protein>
    <submittedName>
        <fullName evidence="4">CID domain-containing protein</fullName>
    </submittedName>
</protein>
<dbReference type="PANTHER" id="PTHR12460:SF0">
    <property type="entry name" value="CID DOMAIN-CONTAINING PROTEIN-RELATED"/>
    <property type="match status" value="1"/>
</dbReference>
<evidence type="ECO:0000259" key="1">
    <source>
        <dbReference type="PROSITE" id="PS51391"/>
    </source>
</evidence>
<name>A0A183IF39_9BILA</name>
<dbReference type="EMBL" id="UZAM01007139">
    <property type="protein sequence ID" value="VDO96969.1"/>
    <property type="molecule type" value="Genomic_DNA"/>
</dbReference>
<dbReference type="GO" id="GO:0031124">
    <property type="term" value="P:mRNA 3'-end processing"/>
    <property type="evidence" value="ECO:0007669"/>
    <property type="project" value="TreeGrafter"/>
</dbReference>
<dbReference type="InterPro" id="IPR032337">
    <property type="entry name" value="RPRD1A/B_C"/>
</dbReference>
<dbReference type="Pfam" id="PF16566">
    <property type="entry name" value="CREPT"/>
    <property type="match status" value="1"/>
</dbReference>
<evidence type="ECO:0000313" key="2">
    <source>
        <dbReference type="EMBL" id="VDO96969.1"/>
    </source>
</evidence>
<organism evidence="4">
    <name type="scientific">Soboliphyme baturini</name>
    <dbReference type="NCBI Taxonomy" id="241478"/>
    <lineage>
        <taxon>Eukaryota</taxon>
        <taxon>Metazoa</taxon>
        <taxon>Ecdysozoa</taxon>
        <taxon>Nematoda</taxon>
        <taxon>Enoplea</taxon>
        <taxon>Dorylaimia</taxon>
        <taxon>Dioctophymatida</taxon>
        <taxon>Dioctophymatoidea</taxon>
        <taxon>Soboliphymatidae</taxon>
        <taxon>Soboliphyme</taxon>
    </lineage>
</organism>
<evidence type="ECO:0000313" key="4">
    <source>
        <dbReference type="WBParaSite" id="SBAD_0000233801-mRNA-1"/>
    </source>
</evidence>
<dbReference type="InterPro" id="IPR008942">
    <property type="entry name" value="ENTH_VHS"/>
</dbReference>
<keyword evidence="3" id="KW-1185">Reference proteome</keyword>
<accession>A0A183IF39</accession>
<dbReference type="OrthoDB" id="1708588at2759"/>
<gene>
    <name evidence="2" type="ORF">SBAD_LOCUS2233</name>
</gene>
<dbReference type="SMART" id="SM00582">
    <property type="entry name" value="RPR"/>
    <property type="match status" value="1"/>
</dbReference>